<reference evidence="8 9" key="1">
    <citation type="submission" date="2019-04" db="EMBL/GenBank/DDBJ databases">
        <authorList>
            <consortium name="Wellcome Sanger Institute Data Sharing"/>
        </authorList>
    </citation>
    <scope>NUCLEOTIDE SEQUENCE [LARGE SCALE GENOMIC DNA]</scope>
</reference>
<dbReference type="AlphaFoldDB" id="A0A8C9T279"/>
<evidence type="ECO:0000256" key="6">
    <source>
        <dbReference type="SAM" id="MobiDB-lite"/>
    </source>
</evidence>
<evidence type="ECO:0000256" key="5">
    <source>
        <dbReference type="ARBA" id="ARBA00023306"/>
    </source>
</evidence>
<dbReference type="PANTHER" id="PTHR10265">
    <property type="entry name" value="CYCLIN-DEPENDENT KINASE INHIBITOR 1"/>
    <property type="match status" value="1"/>
</dbReference>
<keyword evidence="5" id="KW-0131">Cell cycle</keyword>
<feature type="domain" description="Cyclin-dependent kinase inhibitor" evidence="7">
    <location>
        <begin position="34"/>
        <end position="81"/>
    </location>
</feature>
<dbReference type="GO" id="GO:0005634">
    <property type="term" value="C:nucleus"/>
    <property type="evidence" value="ECO:0007669"/>
    <property type="project" value="UniProtKB-SubCell"/>
</dbReference>
<dbReference type="OrthoDB" id="6373236at2759"/>
<comment type="subcellular location">
    <subcellularLocation>
        <location evidence="1">Nucleus</location>
    </subcellularLocation>
</comment>
<evidence type="ECO:0000256" key="3">
    <source>
        <dbReference type="ARBA" id="ARBA00023013"/>
    </source>
</evidence>
<dbReference type="PANTHER" id="PTHR10265:SF44">
    <property type="entry name" value="CYCLIN-DEPENDENT KINASE INHIBITOR 1C"/>
    <property type="match status" value="1"/>
</dbReference>
<keyword evidence="4" id="KW-0539">Nucleus</keyword>
<dbReference type="GO" id="GO:0004861">
    <property type="term" value="F:cyclin-dependent protein serine/threonine kinase inhibitor activity"/>
    <property type="evidence" value="ECO:0007669"/>
    <property type="project" value="InterPro"/>
</dbReference>
<dbReference type="Proteomes" id="UP000694397">
    <property type="component" value="Chromosome 11"/>
</dbReference>
<dbReference type="InterPro" id="IPR003175">
    <property type="entry name" value="CDI_dom"/>
</dbReference>
<proteinExistence type="inferred from homology"/>
<keyword evidence="9" id="KW-1185">Reference proteome</keyword>
<reference evidence="8" key="3">
    <citation type="submission" date="2025-09" db="UniProtKB">
        <authorList>
            <consortium name="Ensembl"/>
        </authorList>
    </citation>
    <scope>IDENTIFICATION</scope>
</reference>
<evidence type="ECO:0000313" key="8">
    <source>
        <dbReference type="Ensembl" id="ENSSFOP00015047491.1"/>
    </source>
</evidence>
<accession>A0A8C9T279</accession>
<feature type="region of interest" description="Disordered" evidence="6">
    <location>
        <begin position="1"/>
        <end position="27"/>
    </location>
</feature>
<evidence type="ECO:0000256" key="2">
    <source>
        <dbReference type="ARBA" id="ARBA00006726"/>
    </source>
</evidence>
<sequence length="169" mass="18963">MSTVQQLSRSASERPFARSSAPGVRGRSGACRALFEPMDHEELEREMESKLLEMCERDRRRWNFDFETDTPLRGEYEWEAVGVGETPVFYRGSAVRGGDAAGDASGAHRPPRGVCGISADRERQFQLRLLTSNNTCDTVVATGCRVELTRAPLHHPQQIITRKSGEVRR</sequence>
<dbReference type="Gene3D" id="4.10.365.10">
    <property type="entry name" value="p27"/>
    <property type="match status" value="1"/>
</dbReference>
<comment type="similarity">
    <text evidence="2">Belongs to the CDI family.</text>
</comment>
<dbReference type="Pfam" id="PF02234">
    <property type="entry name" value="CDI"/>
    <property type="match status" value="1"/>
</dbReference>
<feature type="compositionally biased region" description="Polar residues" evidence="6">
    <location>
        <begin position="1"/>
        <end position="10"/>
    </location>
</feature>
<dbReference type="Ensembl" id="ENSSFOT00015066212.1">
    <property type="protein sequence ID" value="ENSSFOP00015047491.1"/>
    <property type="gene ID" value="ENSSFOG00015024372.1"/>
</dbReference>
<name>A0A8C9T279_SCLFO</name>
<reference evidence="8" key="2">
    <citation type="submission" date="2025-08" db="UniProtKB">
        <authorList>
            <consortium name="Ensembl"/>
        </authorList>
    </citation>
    <scope>IDENTIFICATION</scope>
</reference>
<dbReference type="GO" id="GO:0045930">
    <property type="term" value="P:negative regulation of mitotic cell cycle"/>
    <property type="evidence" value="ECO:0007669"/>
    <property type="project" value="TreeGrafter"/>
</dbReference>
<dbReference type="InterPro" id="IPR044898">
    <property type="entry name" value="CDI_dom_sf"/>
</dbReference>
<organism evidence="8 9">
    <name type="scientific">Scleropages formosus</name>
    <name type="common">Asian bonytongue</name>
    <name type="synonym">Osteoglossum formosum</name>
    <dbReference type="NCBI Taxonomy" id="113540"/>
    <lineage>
        <taxon>Eukaryota</taxon>
        <taxon>Metazoa</taxon>
        <taxon>Chordata</taxon>
        <taxon>Craniata</taxon>
        <taxon>Vertebrata</taxon>
        <taxon>Euteleostomi</taxon>
        <taxon>Actinopterygii</taxon>
        <taxon>Neopterygii</taxon>
        <taxon>Teleostei</taxon>
        <taxon>Osteoglossocephala</taxon>
        <taxon>Osteoglossomorpha</taxon>
        <taxon>Osteoglossiformes</taxon>
        <taxon>Osteoglossidae</taxon>
        <taxon>Scleropages</taxon>
    </lineage>
</organism>
<evidence type="ECO:0000256" key="4">
    <source>
        <dbReference type="ARBA" id="ARBA00023242"/>
    </source>
</evidence>
<dbReference type="GeneTree" id="ENSGT00940000162677"/>
<keyword evidence="3" id="KW-0649">Protein kinase inhibitor</keyword>
<evidence type="ECO:0000256" key="1">
    <source>
        <dbReference type="ARBA" id="ARBA00004123"/>
    </source>
</evidence>
<protein>
    <submittedName>
        <fullName evidence="8">Cyclin-dependent kinase inhibitor 1Ca</fullName>
    </submittedName>
</protein>
<evidence type="ECO:0000313" key="9">
    <source>
        <dbReference type="Proteomes" id="UP000694397"/>
    </source>
</evidence>
<evidence type="ECO:0000259" key="7">
    <source>
        <dbReference type="Pfam" id="PF02234"/>
    </source>
</evidence>